<name>A0ACC0KBG3_CHOFU</name>
<accession>A0ACC0KBG3</accession>
<evidence type="ECO:0000313" key="2">
    <source>
        <dbReference type="Proteomes" id="UP001064048"/>
    </source>
</evidence>
<dbReference type="EMBL" id="CM046129">
    <property type="protein sequence ID" value="KAI8433628.1"/>
    <property type="molecule type" value="Genomic_DNA"/>
</dbReference>
<comment type="caution">
    <text evidence="1">The sequence shown here is derived from an EMBL/GenBank/DDBJ whole genome shotgun (WGS) entry which is preliminary data.</text>
</comment>
<proteinExistence type="predicted"/>
<protein>
    <submittedName>
        <fullName evidence="1">Uncharacterized protein</fullName>
    </submittedName>
</protein>
<gene>
    <name evidence="1" type="ORF">MSG28_015638</name>
</gene>
<reference evidence="1 2" key="1">
    <citation type="journal article" date="2022" name="Genome Biol. Evol.">
        <title>The Spruce Budworm Genome: Reconstructing the Evolutionary History of Antifreeze Proteins.</title>
        <authorList>
            <person name="Beliveau C."/>
            <person name="Gagne P."/>
            <person name="Picq S."/>
            <person name="Vernygora O."/>
            <person name="Keeling C.I."/>
            <person name="Pinkney K."/>
            <person name="Doucet D."/>
            <person name="Wen F."/>
            <person name="Johnston J.S."/>
            <person name="Maaroufi H."/>
            <person name="Boyle B."/>
            <person name="Laroche J."/>
            <person name="Dewar K."/>
            <person name="Juretic N."/>
            <person name="Blackburn G."/>
            <person name="Nisole A."/>
            <person name="Brunet B."/>
            <person name="Brandao M."/>
            <person name="Lumley L."/>
            <person name="Duan J."/>
            <person name="Quan G."/>
            <person name="Lucarotti C.J."/>
            <person name="Roe A.D."/>
            <person name="Sperling F.A.H."/>
            <person name="Levesque R.C."/>
            <person name="Cusson M."/>
        </authorList>
    </citation>
    <scope>NUCLEOTIDE SEQUENCE [LARGE SCALE GENOMIC DNA]</scope>
    <source>
        <strain evidence="1">Glfc:IPQL:Cfum</strain>
    </source>
</reference>
<evidence type="ECO:0000313" key="1">
    <source>
        <dbReference type="EMBL" id="KAI8433628.1"/>
    </source>
</evidence>
<dbReference type="Proteomes" id="UP001064048">
    <property type="component" value="Chromosome 29"/>
</dbReference>
<organism evidence="1 2">
    <name type="scientific">Choristoneura fumiferana</name>
    <name type="common">Spruce budworm moth</name>
    <name type="synonym">Archips fumiferana</name>
    <dbReference type="NCBI Taxonomy" id="7141"/>
    <lineage>
        <taxon>Eukaryota</taxon>
        <taxon>Metazoa</taxon>
        <taxon>Ecdysozoa</taxon>
        <taxon>Arthropoda</taxon>
        <taxon>Hexapoda</taxon>
        <taxon>Insecta</taxon>
        <taxon>Pterygota</taxon>
        <taxon>Neoptera</taxon>
        <taxon>Endopterygota</taxon>
        <taxon>Lepidoptera</taxon>
        <taxon>Glossata</taxon>
        <taxon>Ditrysia</taxon>
        <taxon>Tortricoidea</taxon>
        <taxon>Tortricidae</taxon>
        <taxon>Tortricinae</taxon>
        <taxon>Choristoneura</taxon>
    </lineage>
</organism>
<keyword evidence="2" id="KW-1185">Reference proteome</keyword>
<sequence length="1714" mass="195268">MFNKEGFPNGGREQQRPRVGGKDHASALLRRVLQDAGAGVVELKRRLEDDTTALPKRLCLARNVVHSHYFPAAPKERVVAEWLNGLTKLNKLNGGELKSITGWLSAGDGLSSDLKSKLIQCNPLKLEEVQSILDFVENEKISKQVTEHIDENLIISVTLLQTLSTQNEDRTKINALIQRILKNLVKHYKESKKKLEFIIKFLDGKNLETIFGLLDTDNHNSIIEVCQNILFPVNKKSFFVSFLQTLIRKDNIDDLIAEKGDNIQSVLKIMSAFFEFPSNRTTKDHNFLCNFVDVFVSCFQGENQLIFAFYIMVSNSLNMPQNYLTPNSAMPSIIFEENNDKIKRSIFLRMLKILLQNEVDITTRLTDTFGEKISKAETRKNFSMFIQGVLMGLLKLEGKPDKTTMNIINTALKLDPMLIEQKMDQILPPIMAAKKNSSAIMETYTSMLKCLLQTLFKLSRGTSFITQILPNVKLILEASNTEQFGLIQKKDDSEKIKSKIITGNDVMPKECVDMYGKWTSELMFRQNSELLVSLQKDFEIHCLMMLEEGFVSPSIITLCEVLSAILSSFFENSKMADHTVPRHIAEDFWNSYRKFENECLKKLGECVLKLNYCLNLKYGNIKVDVRTDSGCDIYDFNAILPCLSGEQWATLAGKVKDEARVLLDHLVASKVLASELLASQSQDNESSNKSYLIKQLTSSDVLENEIYIKKIVFANLQKSQAKQLAKHLVKLCINEEDTDVLERNSALNNRILLNALVIDTLKNTIKCFDNTEALSKAMTKTDFDLTLFLKNVDVKDLFSQIRMHTEETDVSKCVQVLKQLPIYYLEEKYQLISLFVLLLVKNSSSKKLKRIVDNILQSLYELSPKNPDLYKIFPVDFIFSFEDKTVIDLLTLKIKTSNNLLLLKSTLETGVKKVKTDSAIVKNIVQILLAKQTSTNTSSIEYFCDPVFQISCLILPIIAKEKKAITTSAFRSILANLQEKIHKAMLDAFKNIDFGRNSSLLANQTGNPEDSMVVSDNTMAALNAMEAYSLTLSKYCETNDTGEIKNLECLWSGLEFFMQNASSIHLLNVVLRYIKKLETHDLFKDKDKLFLQIWRSLRDRLLIVHDHRQKGRMSENCLENIGVALKFLWELSSVECFGKHFVGDLSNLATIKDVQTLKEDESATTILTSHRVAKYLSTQCLKANIIGPKCAALSKLMYRISKNLRHWIQDNFEYSLELKGEKIVREEKEILVEDAACDLLTNGLEILSEVIFASKRITLDYKFLDSIFELQHLIHCILGCNTKRIRCTVSWPAFFKLYRGSLTAQLDRQVEDKMAEAAHSIEKLTDSICKKKTHISRLAAYTVADISSWIERTAPSKMVRQHLENSVVLLIQASDSTHAMAFLRRALAGSPGQMTMTNLYSMYKSYVKQLKRRLEDDTTALPKRLCLARNVVHSHYFPAAPKERVVAEWLNGLTKLNKLNGGELKSITGWLSAGNDVMPKECVDMYGKWTSELMFRQNSELLVSLQKDFEIHCLMMLEEGFVSPSIITLCEVLSAILSSFFENSKMADHTVPRHIAEDFWNSYRKFENECLKKLGECVLKLNYASGVTVSDACKTTYEEIKKDKKHRYVVFYIRDEKQIDVETVGERNAEYDQFLEHLQQGGTGECRYGLFDFEYTHQCQGTSEASKKQKLFLMSSFDALKKSLVGVQKYIQATDLSEASQEAVEEKLRATDRQ</sequence>